<dbReference type="GO" id="GO:0005886">
    <property type="term" value="C:plasma membrane"/>
    <property type="evidence" value="ECO:0007669"/>
    <property type="project" value="UniProtKB-SubCell"/>
</dbReference>
<organism evidence="12">
    <name type="scientific">Solanum chilense</name>
    <name type="common">Tomato</name>
    <name type="synonym">Lycopersicon chilense</name>
    <dbReference type="NCBI Taxonomy" id="4083"/>
    <lineage>
        <taxon>Eukaryota</taxon>
        <taxon>Viridiplantae</taxon>
        <taxon>Streptophyta</taxon>
        <taxon>Embryophyta</taxon>
        <taxon>Tracheophyta</taxon>
        <taxon>Spermatophyta</taxon>
        <taxon>Magnoliopsida</taxon>
        <taxon>eudicotyledons</taxon>
        <taxon>Gunneridae</taxon>
        <taxon>Pentapetalae</taxon>
        <taxon>asterids</taxon>
        <taxon>lamiids</taxon>
        <taxon>Solanales</taxon>
        <taxon>Solanaceae</taxon>
        <taxon>Solanoideae</taxon>
        <taxon>Solaneae</taxon>
        <taxon>Solanum</taxon>
        <taxon>Solanum subgen. Lycopersicon</taxon>
    </lineage>
</organism>
<dbReference type="Gene3D" id="2.60.40.420">
    <property type="entry name" value="Cupredoxins - blue copper proteins"/>
    <property type="match status" value="1"/>
</dbReference>
<feature type="signal peptide" evidence="10">
    <location>
        <begin position="1"/>
        <end position="22"/>
    </location>
</feature>
<keyword evidence="7" id="KW-0449">Lipoprotein</keyword>
<evidence type="ECO:0000256" key="6">
    <source>
        <dbReference type="ARBA" id="ARBA00023180"/>
    </source>
</evidence>
<comment type="similarity">
    <text evidence="8">Belongs to the early nodulin-like (ENODL) family.</text>
</comment>
<accession>A0A6N2CBF8</accession>
<evidence type="ECO:0000256" key="2">
    <source>
        <dbReference type="ARBA" id="ARBA00022622"/>
    </source>
</evidence>
<dbReference type="Pfam" id="PF02298">
    <property type="entry name" value="Cu_bind_like"/>
    <property type="match status" value="1"/>
</dbReference>
<dbReference type="PANTHER" id="PTHR33021">
    <property type="entry name" value="BLUE COPPER PROTEIN"/>
    <property type="match status" value="1"/>
</dbReference>
<evidence type="ECO:0000256" key="8">
    <source>
        <dbReference type="ARBA" id="ARBA00035011"/>
    </source>
</evidence>
<evidence type="ECO:0000313" key="12">
    <source>
        <dbReference type="EMBL" id="TMX02284.1"/>
    </source>
</evidence>
<evidence type="ECO:0000256" key="5">
    <source>
        <dbReference type="ARBA" id="ARBA00023157"/>
    </source>
</evidence>
<protein>
    <recommendedName>
        <fullName evidence="11">Phytocyanin domain-containing protein</fullName>
    </recommendedName>
</protein>
<proteinExistence type="inferred from homology"/>
<evidence type="ECO:0000256" key="1">
    <source>
        <dbReference type="ARBA" id="ARBA00004609"/>
    </source>
</evidence>
<evidence type="ECO:0000256" key="9">
    <source>
        <dbReference type="SAM" id="Phobius"/>
    </source>
</evidence>
<dbReference type="InterPro" id="IPR003245">
    <property type="entry name" value="Phytocyanin_dom"/>
</dbReference>
<evidence type="ECO:0000256" key="4">
    <source>
        <dbReference type="ARBA" id="ARBA00023136"/>
    </source>
</evidence>
<comment type="caution">
    <text evidence="12">The sequence shown here is derived from an EMBL/GenBank/DDBJ whole genome shotgun (WGS) entry which is preliminary data.</text>
</comment>
<keyword evidence="6" id="KW-0325">Glycoprotein</keyword>
<dbReference type="InterPro" id="IPR039391">
    <property type="entry name" value="Phytocyanin-like"/>
</dbReference>
<sequence length="177" mass="19157">MGSAFFCTTLCFIALTIVAASAEEFKVGDAVGWRQPSQNETDLYNHWAANKKFHIGDSLRFEYRNDSVIKVGKWEFYHCNRTHIASAGKDGTRTMNLNRAGTFYFVSGDPEHCKNGQRLAVEVLPLHPISESPPQPFSQAPAPSPLSISASVSSAVPLAFISALLISVSVVAIAGLA</sequence>
<feature type="transmembrane region" description="Helical" evidence="9">
    <location>
        <begin position="155"/>
        <end position="176"/>
    </location>
</feature>
<keyword evidence="2" id="KW-0336">GPI-anchor</keyword>
<evidence type="ECO:0000256" key="10">
    <source>
        <dbReference type="SAM" id="SignalP"/>
    </source>
</evidence>
<feature type="chain" id="PRO_5026890891" description="Phytocyanin domain-containing protein" evidence="10">
    <location>
        <begin position="23"/>
        <end position="177"/>
    </location>
</feature>
<keyword evidence="3 10" id="KW-0732">Signal</keyword>
<keyword evidence="4 9" id="KW-0472">Membrane</keyword>
<name>A0A6N2CBF8_SOLCI</name>
<comment type="subcellular location">
    <subcellularLocation>
        <location evidence="1">Cell membrane</location>
        <topology evidence="1">Lipid-anchor</topology>
        <topology evidence="1">GPI-anchor</topology>
    </subcellularLocation>
</comment>
<evidence type="ECO:0000256" key="7">
    <source>
        <dbReference type="ARBA" id="ARBA00023288"/>
    </source>
</evidence>
<keyword evidence="9" id="KW-0812">Transmembrane</keyword>
<dbReference type="PROSITE" id="PS51485">
    <property type="entry name" value="PHYTOCYANIN"/>
    <property type="match status" value="1"/>
</dbReference>
<dbReference type="InterPro" id="IPR008972">
    <property type="entry name" value="Cupredoxin"/>
</dbReference>
<dbReference type="GO" id="GO:0098552">
    <property type="term" value="C:side of membrane"/>
    <property type="evidence" value="ECO:0007669"/>
    <property type="project" value="UniProtKB-KW"/>
</dbReference>
<dbReference type="SUPFAM" id="SSF49503">
    <property type="entry name" value="Cupredoxins"/>
    <property type="match status" value="1"/>
</dbReference>
<gene>
    <name evidence="12" type="ORF">EJD97_022103</name>
</gene>
<dbReference type="GO" id="GO:0009055">
    <property type="term" value="F:electron transfer activity"/>
    <property type="evidence" value="ECO:0007669"/>
    <property type="project" value="InterPro"/>
</dbReference>
<dbReference type="FunFam" id="2.60.40.420:FF:000010">
    <property type="entry name" value="Early nodulin-like protein 1"/>
    <property type="match status" value="1"/>
</dbReference>
<keyword evidence="5" id="KW-1015">Disulfide bond</keyword>
<dbReference type="PANTHER" id="PTHR33021:SF234">
    <property type="entry name" value="EARLY NODULIN-LIKE PROTEIN 7"/>
    <property type="match status" value="1"/>
</dbReference>
<keyword evidence="9" id="KW-1133">Transmembrane helix</keyword>
<dbReference type="EMBL" id="RXGB01000689">
    <property type="protein sequence ID" value="TMX02284.1"/>
    <property type="molecule type" value="Genomic_DNA"/>
</dbReference>
<evidence type="ECO:0000259" key="11">
    <source>
        <dbReference type="PROSITE" id="PS51485"/>
    </source>
</evidence>
<dbReference type="AlphaFoldDB" id="A0A6N2CBF8"/>
<reference evidence="12" key="1">
    <citation type="submission" date="2019-05" db="EMBL/GenBank/DDBJ databases">
        <title>The de novo reference genome and transcriptome assemblies of the wild tomato species Solanum chilense.</title>
        <authorList>
            <person name="Stam R."/>
            <person name="Nosenko T."/>
            <person name="Hoerger A.C."/>
            <person name="Stephan W."/>
            <person name="Seidel M.A."/>
            <person name="Kuhn J.M.M."/>
            <person name="Haberer G."/>
            <person name="Tellier A."/>
        </authorList>
    </citation>
    <scope>NUCLEOTIDE SEQUENCE</scope>
    <source>
        <tissue evidence="12">Mature leaves</tissue>
    </source>
</reference>
<evidence type="ECO:0000256" key="3">
    <source>
        <dbReference type="ARBA" id="ARBA00022729"/>
    </source>
</evidence>
<feature type="domain" description="Phytocyanin" evidence="11">
    <location>
        <begin position="23"/>
        <end position="125"/>
    </location>
</feature>